<name>A0ACC1MF41_9APHY</name>
<dbReference type="Proteomes" id="UP001144978">
    <property type="component" value="Unassembled WGS sequence"/>
</dbReference>
<evidence type="ECO:0000313" key="2">
    <source>
        <dbReference type="Proteomes" id="UP001144978"/>
    </source>
</evidence>
<reference evidence="1" key="1">
    <citation type="submission" date="2022-08" db="EMBL/GenBank/DDBJ databases">
        <title>Genome Sequence of Pycnoporus sanguineus.</title>
        <authorList>
            <person name="Buettner E."/>
        </authorList>
    </citation>
    <scope>NUCLEOTIDE SEQUENCE</scope>
    <source>
        <strain evidence="1">CG-C14</strain>
    </source>
</reference>
<dbReference type="EMBL" id="JANSHE010007027">
    <property type="protein sequence ID" value="KAJ2965410.1"/>
    <property type="molecule type" value="Genomic_DNA"/>
</dbReference>
<sequence length="312" mass="34953">MSISDPGTPFVYLKDCWRVVHERSELEGDILSYLNEKQVSNVPTVLYHGDVGTQRTSSQKFWKSPASAQAAKPVEKKAQTGSEASTTDGPKQNAMENAKKDRCPLKTHQHYRLVVREVGVPLKDFPSGDVLVAAVVDAIVAHEEAYETARVVHRDISVGNILILPGSDGTIQGYRGLLADWELSKKRDDEQKEPRHPDRTGTWQFMSVRTLTHPSAPVQIADELESFLHVMIYCAIRYLPHTCNDVGEFMYNFFDDGVRVEESEYTCGKLKHSVLMEACLRNVNHDTISFLKSPPPPKPKLLVIDLIAPDQA</sequence>
<protein>
    <submittedName>
        <fullName evidence="1">Uncharacterized protein</fullName>
    </submittedName>
</protein>
<evidence type="ECO:0000313" key="1">
    <source>
        <dbReference type="EMBL" id="KAJ2965410.1"/>
    </source>
</evidence>
<accession>A0ACC1MF41</accession>
<keyword evidence="2" id="KW-1185">Reference proteome</keyword>
<gene>
    <name evidence="1" type="ORF">NUW54_g14128</name>
</gene>
<comment type="caution">
    <text evidence="1">The sequence shown here is derived from an EMBL/GenBank/DDBJ whole genome shotgun (WGS) entry which is preliminary data.</text>
</comment>
<proteinExistence type="predicted"/>
<organism evidence="1 2">
    <name type="scientific">Trametes sanguinea</name>
    <dbReference type="NCBI Taxonomy" id="158606"/>
    <lineage>
        <taxon>Eukaryota</taxon>
        <taxon>Fungi</taxon>
        <taxon>Dikarya</taxon>
        <taxon>Basidiomycota</taxon>
        <taxon>Agaricomycotina</taxon>
        <taxon>Agaricomycetes</taxon>
        <taxon>Polyporales</taxon>
        <taxon>Polyporaceae</taxon>
        <taxon>Trametes</taxon>
    </lineage>
</organism>